<feature type="compositionally biased region" description="Polar residues" evidence="1">
    <location>
        <begin position="164"/>
        <end position="175"/>
    </location>
</feature>
<feature type="compositionally biased region" description="Low complexity" evidence="1">
    <location>
        <begin position="103"/>
        <end position="112"/>
    </location>
</feature>
<sequence length="509" mass="54802">MLRNSDSAQPDLPPQHHPGSAHHIPEDDHGYQQSPRQHERTSTTPPRRENAFNAPRPSLLPYQEYHSGFTDDDLPSSPISSSYSHHRRQTSFSNLLPLAIRNRTPSPTRRPSILAAQQEMPLTGDGRTRSRPGTPASKSSPRGGGGGGGFAGWLSGTAAGNALDSLSSPRPNSRGTPDGTPTRLFRNITQTVMPPNYPSTPTESVSTRATRFMTALSTVLAPSSSPPPPNRSLEDDELYNLDIESALFPPHSPTDSRDAFSPAAFKNLQANAVGLLGKFQAAYRAKAQAARDLEAERGAQRDEIEEAVTRAAHLKFQLEGMAHRAAEQETAMRQLVGELVAEKHAREEERLVRERAAAGAVVAPAGSMVSEDLGVDEEWRVGKRKSGGSGESWGETDEESVDESVFSRCRSPAAVEEAGSGTVRVKSGSGTVRARNGGAQLSAFQKIFKNIAGDMEEVNGCRNCQGKNASAAWDTVSLLRDENKHLKQRVGQLEVAVEGALDMVNGLGL</sequence>
<evidence type="ECO:0000256" key="1">
    <source>
        <dbReference type="SAM" id="MobiDB-lite"/>
    </source>
</evidence>
<dbReference type="AlphaFoldDB" id="A0A1J7J2B1"/>
<feature type="compositionally biased region" description="Basic and acidic residues" evidence="1">
    <location>
        <begin position="23"/>
        <end position="50"/>
    </location>
</feature>
<dbReference type="EMBL" id="KV875094">
    <property type="protein sequence ID" value="OIW33894.1"/>
    <property type="molecule type" value="Genomic_DNA"/>
</dbReference>
<feature type="region of interest" description="Disordered" evidence="1">
    <location>
        <begin position="1"/>
        <end position="183"/>
    </location>
</feature>
<proteinExistence type="predicted"/>
<dbReference type="InParanoid" id="A0A1J7J2B1"/>
<keyword evidence="3" id="KW-1185">Reference proteome</keyword>
<name>A0A1J7J2B1_9PEZI</name>
<organism evidence="2 3">
    <name type="scientific">Coniochaeta ligniaria NRRL 30616</name>
    <dbReference type="NCBI Taxonomy" id="1408157"/>
    <lineage>
        <taxon>Eukaryota</taxon>
        <taxon>Fungi</taxon>
        <taxon>Dikarya</taxon>
        <taxon>Ascomycota</taxon>
        <taxon>Pezizomycotina</taxon>
        <taxon>Sordariomycetes</taxon>
        <taxon>Sordariomycetidae</taxon>
        <taxon>Coniochaetales</taxon>
        <taxon>Coniochaetaceae</taxon>
        <taxon>Coniochaeta</taxon>
    </lineage>
</organism>
<protein>
    <submittedName>
        <fullName evidence="2">Uncharacterized protein</fullName>
    </submittedName>
</protein>
<feature type="region of interest" description="Disordered" evidence="1">
    <location>
        <begin position="382"/>
        <end position="404"/>
    </location>
</feature>
<dbReference type="OrthoDB" id="5377009at2759"/>
<accession>A0A1J7J2B1</accession>
<gene>
    <name evidence="2" type="ORF">CONLIGDRAFT_652311</name>
</gene>
<dbReference type="Proteomes" id="UP000182658">
    <property type="component" value="Unassembled WGS sequence"/>
</dbReference>
<dbReference type="STRING" id="1408157.A0A1J7J2B1"/>
<feature type="compositionally biased region" description="Gly residues" evidence="1">
    <location>
        <begin position="142"/>
        <end position="151"/>
    </location>
</feature>
<reference evidence="2 3" key="1">
    <citation type="submission" date="2016-10" db="EMBL/GenBank/DDBJ databases">
        <title>Draft genome sequence of Coniochaeta ligniaria NRRL30616, a lignocellulolytic fungus for bioabatement of inhibitors in plant biomass hydrolysates.</title>
        <authorList>
            <consortium name="DOE Joint Genome Institute"/>
            <person name="Jimenez D.J."/>
            <person name="Hector R.E."/>
            <person name="Riley R."/>
            <person name="Sun H."/>
            <person name="Grigoriev I.V."/>
            <person name="Van Elsas J.D."/>
            <person name="Nichols N.N."/>
        </authorList>
    </citation>
    <scope>NUCLEOTIDE SEQUENCE [LARGE SCALE GENOMIC DNA]</scope>
    <source>
        <strain evidence="2 3">NRRL 30616</strain>
    </source>
</reference>
<evidence type="ECO:0000313" key="3">
    <source>
        <dbReference type="Proteomes" id="UP000182658"/>
    </source>
</evidence>
<evidence type="ECO:0000313" key="2">
    <source>
        <dbReference type="EMBL" id="OIW33894.1"/>
    </source>
</evidence>